<evidence type="ECO:0000313" key="2">
    <source>
        <dbReference type="Proteomes" id="UP000622405"/>
    </source>
</evidence>
<dbReference type="Proteomes" id="UP000622405">
    <property type="component" value="Unassembled WGS sequence"/>
</dbReference>
<sequence>MDMWSKESIEKELDKLSKEVISEMKERFLNSQREEFKPPESIEILVPSILTGIITVRYKSLISNENKEDKKLLNSGTSEGISKRIAIPLLSNAA</sequence>
<dbReference type="RefSeq" id="WP_186895098.1">
    <property type="nucleotide sequence ID" value="NZ_WJBE01000018.1"/>
</dbReference>
<reference evidence="1 2" key="1">
    <citation type="journal article" date="2020" name="mSystems">
        <title>Defining Genomic and Predicted Metabolic Features of the Acetobacterium Genus.</title>
        <authorList>
            <person name="Ross D.E."/>
            <person name="Marshall C.W."/>
            <person name="Gulliver D."/>
            <person name="May H.D."/>
            <person name="Norman R.S."/>
        </authorList>
    </citation>
    <scope>NUCLEOTIDE SEQUENCE [LARGE SCALE GENOMIC DNA]</scope>
    <source>
        <strain evidence="1 2">DSM 4132</strain>
    </source>
</reference>
<proteinExistence type="predicted"/>
<evidence type="ECO:0000313" key="1">
    <source>
        <dbReference type="EMBL" id="MBC3900978.1"/>
    </source>
</evidence>
<protein>
    <submittedName>
        <fullName evidence="1">Uncharacterized protein</fullName>
    </submittedName>
</protein>
<organism evidence="1 2">
    <name type="scientific">Acetobacterium malicum</name>
    <dbReference type="NCBI Taxonomy" id="52692"/>
    <lineage>
        <taxon>Bacteria</taxon>
        <taxon>Bacillati</taxon>
        <taxon>Bacillota</taxon>
        <taxon>Clostridia</taxon>
        <taxon>Eubacteriales</taxon>
        <taxon>Eubacteriaceae</taxon>
        <taxon>Acetobacterium</taxon>
    </lineage>
</organism>
<name>A0ABR6Z0D9_9FIRM</name>
<dbReference type="EMBL" id="WJBE01000018">
    <property type="protein sequence ID" value="MBC3900978.1"/>
    <property type="molecule type" value="Genomic_DNA"/>
</dbReference>
<comment type="caution">
    <text evidence="1">The sequence shown here is derived from an EMBL/GenBank/DDBJ whole genome shotgun (WGS) entry which is preliminary data.</text>
</comment>
<accession>A0ABR6Z0D9</accession>
<gene>
    <name evidence="1" type="ORF">GH811_15280</name>
</gene>
<keyword evidence="2" id="KW-1185">Reference proteome</keyword>